<protein>
    <submittedName>
        <fullName evidence="8">MFS transporter</fullName>
    </submittedName>
</protein>
<evidence type="ECO:0000256" key="6">
    <source>
        <dbReference type="SAM" id="Phobius"/>
    </source>
</evidence>
<dbReference type="OrthoDB" id="9793283at2"/>
<evidence type="ECO:0000313" key="9">
    <source>
        <dbReference type="Proteomes" id="UP000281813"/>
    </source>
</evidence>
<feature type="transmembrane region" description="Helical" evidence="6">
    <location>
        <begin position="263"/>
        <end position="281"/>
    </location>
</feature>
<keyword evidence="5 6" id="KW-0472">Membrane</keyword>
<keyword evidence="9" id="KW-1185">Reference proteome</keyword>
<feature type="transmembrane region" description="Helical" evidence="6">
    <location>
        <begin position="145"/>
        <end position="166"/>
    </location>
</feature>
<dbReference type="AlphaFoldDB" id="A0A494Z2A7"/>
<dbReference type="SUPFAM" id="SSF103473">
    <property type="entry name" value="MFS general substrate transporter"/>
    <property type="match status" value="1"/>
</dbReference>
<evidence type="ECO:0000256" key="3">
    <source>
        <dbReference type="ARBA" id="ARBA00022692"/>
    </source>
</evidence>
<dbReference type="PRINTS" id="PR01035">
    <property type="entry name" value="TCRTETA"/>
</dbReference>
<dbReference type="EMBL" id="RBZO01000008">
    <property type="protein sequence ID" value="RKQ16660.1"/>
    <property type="molecule type" value="Genomic_DNA"/>
</dbReference>
<feature type="transmembrane region" description="Helical" evidence="6">
    <location>
        <begin position="59"/>
        <end position="78"/>
    </location>
</feature>
<reference evidence="8 9" key="1">
    <citation type="journal article" date="2015" name="Antonie Van Leeuwenhoek">
        <title>Oceanobacillus bengalensis sp. nov., a bacterium isolated from seawater of the Bay of Bengal.</title>
        <authorList>
            <person name="Yongchang O."/>
            <person name="Xiang W."/>
            <person name="Wang G."/>
        </authorList>
    </citation>
    <scope>NUCLEOTIDE SEQUENCE [LARGE SCALE GENOMIC DNA]</scope>
    <source>
        <strain evidence="8 9">MCCC 1K00260</strain>
    </source>
</reference>
<keyword evidence="2" id="KW-0813">Transport</keyword>
<accession>A0A494Z2A7</accession>
<dbReference type="InterPro" id="IPR036259">
    <property type="entry name" value="MFS_trans_sf"/>
</dbReference>
<dbReference type="CDD" id="cd17325">
    <property type="entry name" value="MFS_MdtG_SLC18_like"/>
    <property type="match status" value="1"/>
</dbReference>
<dbReference type="Pfam" id="PF07690">
    <property type="entry name" value="MFS_1"/>
    <property type="match status" value="1"/>
</dbReference>
<dbReference type="PANTHER" id="PTHR23506:SF23">
    <property type="entry name" value="GH10249P"/>
    <property type="match status" value="1"/>
</dbReference>
<dbReference type="PROSITE" id="PS50850">
    <property type="entry name" value="MFS"/>
    <property type="match status" value="1"/>
</dbReference>
<dbReference type="InterPro" id="IPR001958">
    <property type="entry name" value="Tet-R_TetA/multi-R_MdtG-like"/>
</dbReference>
<dbReference type="PANTHER" id="PTHR23506">
    <property type="entry name" value="GH10249P"/>
    <property type="match status" value="1"/>
</dbReference>
<organism evidence="8 9">
    <name type="scientific">Oceanobacillus bengalensis</name>
    <dbReference type="NCBI Taxonomy" id="1435466"/>
    <lineage>
        <taxon>Bacteria</taxon>
        <taxon>Bacillati</taxon>
        <taxon>Bacillota</taxon>
        <taxon>Bacilli</taxon>
        <taxon>Bacillales</taxon>
        <taxon>Bacillaceae</taxon>
        <taxon>Oceanobacillus</taxon>
    </lineage>
</organism>
<evidence type="ECO:0000313" key="8">
    <source>
        <dbReference type="EMBL" id="RKQ16660.1"/>
    </source>
</evidence>
<dbReference type="Proteomes" id="UP000281813">
    <property type="component" value="Unassembled WGS sequence"/>
</dbReference>
<name>A0A494Z2A7_9BACI</name>
<dbReference type="GO" id="GO:0005886">
    <property type="term" value="C:plasma membrane"/>
    <property type="evidence" value="ECO:0007669"/>
    <property type="project" value="UniProtKB-SubCell"/>
</dbReference>
<feature type="transmembrane region" description="Helical" evidence="6">
    <location>
        <begin position="84"/>
        <end position="106"/>
    </location>
</feature>
<comment type="caution">
    <text evidence="8">The sequence shown here is derived from an EMBL/GenBank/DDBJ whole genome shotgun (WGS) entry which is preliminary data.</text>
</comment>
<feature type="transmembrane region" description="Helical" evidence="6">
    <location>
        <begin position="228"/>
        <end position="251"/>
    </location>
</feature>
<dbReference type="InterPro" id="IPR020846">
    <property type="entry name" value="MFS_dom"/>
</dbReference>
<dbReference type="InterPro" id="IPR011701">
    <property type="entry name" value="MFS"/>
</dbReference>
<proteinExistence type="predicted"/>
<feature type="transmembrane region" description="Helical" evidence="6">
    <location>
        <begin position="199"/>
        <end position="222"/>
    </location>
</feature>
<dbReference type="Gene3D" id="1.20.1250.20">
    <property type="entry name" value="MFS general substrate transporter like domains"/>
    <property type="match status" value="1"/>
</dbReference>
<sequence length="386" mass="42014">MFLTMTGYGIVLPTLPFIADDLGLTSFQMGTLITGWAASQLITAPLWGRFADKIGRKPVLIFGLFGFGIAFLILIFAQNYWQLLIARIIGAALSSGTHPAVFSMVADFSNKKDRNISIAKMGALNGLGFLCGPAVGGIFTPLGVMVPFIVAGSLALVTLPLAWLYIKEPVEKDTQIGDDETLSLWSSILMVTKTGYWNLYTITLGLSLAASSFFGLLGYFMIARFDASAIFVSLAFSAQAGVSVLVQFFLLKKIYEVWDEEKISKVGLVITTIGYSLIALAPMTWIVILGCIFTGFGQACVRPTVISLLSKREEMGQGITMGLQQSMDSLGRILGPLWGGWIFSVFVPGPFLTSALITLLLFIIVIVSSEHRLQQMPRVREKSSRM</sequence>
<feature type="domain" description="Major facilitator superfamily (MFS) profile" evidence="7">
    <location>
        <begin position="1"/>
        <end position="373"/>
    </location>
</feature>
<dbReference type="GO" id="GO:0022857">
    <property type="term" value="F:transmembrane transporter activity"/>
    <property type="evidence" value="ECO:0007669"/>
    <property type="project" value="InterPro"/>
</dbReference>
<feature type="transmembrane region" description="Helical" evidence="6">
    <location>
        <begin position="355"/>
        <end position="373"/>
    </location>
</feature>
<evidence type="ECO:0000256" key="4">
    <source>
        <dbReference type="ARBA" id="ARBA00022989"/>
    </source>
</evidence>
<gene>
    <name evidence="8" type="ORF">D8M05_07100</name>
</gene>
<evidence type="ECO:0000256" key="1">
    <source>
        <dbReference type="ARBA" id="ARBA00004651"/>
    </source>
</evidence>
<evidence type="ECO:0000256" key="5">
    <source>
        <dbReference type="ARBA" id="ARBA00023136"/>
    </source>
</evidence>
<feature type="transmembrane region" description="Helical" evidence="6">
    <location>
        <begin position="118"/>
        <end position="139"/>
    </location>
</feature>
<comment type="subcellular location">
    <subcellularLocation>
        <location evidence="1">Cell membrane</location>
        <topology evidence="1">Multi-pass membrane protein</topology>
    </subcellularLocation>
</comment>
<evidence type="ECO:0000259" key="7">
    <source>
        <dbReference type="PROSITE" id="PS50850"/>
    </source>
</evidence>
<evidence type="ECO:0000256" key="2">
    <source>
        <dbReference type="ARBA" id="ARBA00022448"/>
    </source>
</evidence>
<keyword evidence="4 6" id="KW-1133">Transmembrane helix</keyword>
<dbReference type="InterPro" id="IPR050930">
    <property type="entry name" value="MFS_Vesicular_Transporter"/>
</dbReference>
<keyword evidence="3 6" id="KW-0812">Transmembrane</keyword>